<feature type="transmembrane region" description="Helical" evidence="10">
    <location>
        <begin position="373"/>
        <end position="391"/>
    </location>
</feature>
<keyword evidence="13" id="KW-1185">Reference proteome</keyword>
<feature type="transmembrane region" description="Helical" evidence="10">
    <location>
        <begin position="242"/>
        <end position="263"/>
    </location>
</feature>
<name>A0A1Y6D444_9GAMM</name>
<sequence>MDSTAHTFFLHLLIILVTARLFAEAAGWARLPSVVGELLAGIVLGPTALNWIEPDRVIRMLAEIGIILLLFEAGLDTDSRQLVRAGAKAAAVAVGGFVWPFGLGFAVAYYGFGRPLLESLFIGGTLTATSIGITLRVLADLHRQQSHEARLVLGAAVIDDVLGVVLLALLYQFALEDAVSLANAGRLLGFIALFFLLAPVVARGLSLIIQRMERYTRIPGLIPTAVVSLVLGLAWLSKEAGAPELLGGFAAGLALSSRFYLPFDLTPRTDPAFTGRIEAQTRPIVHLFVPIFFVVVGLSLDLRAIDWHSPFVWELSLALIGVALVGKLLGAVFIREPWPTRFAVGLAMVPRGEVGLVFAELGRSSELLNNEVYAVLIMVIALTTLGAPLLLKGYFHWLGRRSGEAAAPGPVKTTRR</sequence>
<dbReference type="RefSeq" id="WP_085216411.1">
    <property type="nucleotide sequence ID" value="NZ_FXAM01000002.1"/>
</dbReference>
<dbReference type="PANTHER" id="PTHR43562:SF3">
    <property type="entry name" value="SODIUM ION_PROTON EXCHANGER (EUROFUNG)"/>
    <property type="match status" value="1"/>
</dbReference>
<dbReference type="EMBL" id="FXAM01000002">
    <property type="protein sequence ID" value="SMF97376.1"/>
    <property type="molecule type" value="Genomic_DNA"/>
</dbReference>
<feature type="transmembrane region" description="Helical" evidence="10">
    <location>
        <begin position="116"/>
        <end position="139"/>
    </location>
</feature>
<evidence type="ECO:0000256" key="10">
    <source>
        <dbReference type="SAM" id="Phobius"/>
    </source>
</evidence>
<feature type="transmembrane region" description="Helical" evidence="10">
    <location>
        <begin position="151"/>
        <end position="175"/>
    </location>
</feature>
<dbReference type="InterPro" id="IPR006153">
    <property type="entry name" value="Cation/H_exchanger_TM"/>
</dbReference>
<dbReference type="GO" id="GO:0015297">
    <property type="term" value="F:antiporter activity"/>
    <property type="evidence" value="ECO:0007669"/>
    <property type="project" value="UniProtKB-KW"/>
</dbReference>
<evidence type="ECO:0000256" key="6">
    <source>
        <dbReference type="ARBA" id="ARBA00023053"/>
    </source>
</evidence>
<evidence type="ECO:0000256" key="3">
    <source>
        <dbReference type="ARBA" id="ARBA00022449"/>
    </source>
</evidence>
<evidence type="ECO:0000256" key="1">
    <source>
        <dbReference type="ARBA" id="ARBA00004141"/>
    </source>
</evidence>
<organism evidence="12 13">
    <name type="scientific">Methylomagnum ishizawai</name>
    <dbReference type="NCBI Taxonomy" id="1760988"/>
    <lineage>
        <taxon>Bacteria</taxon>
        <taxon>Pseudomonadati</taxon>
        <taxon>Pseudomonadota</taxon>
        <taxon>Gammaproteobacteria</taxon>
        <taxon>Methylococcales</taxon>
        <taxon>Methylococcaceae</taxon>
        <taxon>Methylomagnum</taxon>
    </lineage>
</organism>
<feature type="domain" description="Cation/H+ exchanger transmembrane" evidence="11">
    <location>
        <begin position="17"/>
        <end position="394"/>
    </location>
</feature>
<feature type="transmembrane region" description="Helical" evidence="10">
    <location>
        <begin position="187"/>
        <end position="206"/>
    </location>
</feature>
<keyword evidence="8 10" id="KW-0472">Membrane</keyword>
<feature type="transmembrane region" description="Helical" evidence="10">
    <location>
        <begin position="284"/>
        <end position="305"/>
    </location>
</feature>
<evidence type="ECO:0000256" key="9">
    <source>
        <dbReference type="ARBA" id="ARBA00023201"/>
    </source>
</evidence>
<accession>A0A1Y6D444</accession>
<feature type="transmembrane region" description="Helical" evidence="10">
    <location>
        <begin position="218"/>
        <end position="236"/>
    </location>
</feature>
<keyword evidence="7" id="KW-0406">Ion transport</keyword>
<evidence type="ECO:0000256" key="7">
    <source>
        <dbReference type="ARBA" id="ARBA00023065"/>
    </source>
</evidence>
<keyword evidence="3" id="KW-0050">Antiport</keyword>
<feature type="transmembrane region" description="Helical" evidence="10">
    <location>
        <begin position="311"/>
        <end position="330"/>
    </location>
</feature>
<gene>
    <name evidence="12" type="ORF">SAMN02949497_0400</name>
</gene>
<dbReference type="Pfam" id="PF00999">
    <property type="entry name" value="Na_H_Exchanger"/>
    <property type="match status" value="1"/>
</dbReference>
<evidence type="ECO:0000259" key="11">
    <source>
        <dbReference type="Pfam" id="PF00999"/>
    </source>
</evidence>
<protein>
    <submittedName>
        <fullName evidence="12">Kef-type K+ transport system, membrane component KefB</fullName>
    </submittedName>
</protein>
<comment type="subcellular location">
    <subcellularLocation>
        <location evidence="1">Membrane</location>
        <topology evidence="1">Multi-pass membrane protein</topology>
    </subcellularLocation>
</comment>
<keyword evidence="6" id="KW-0915">Sodium</keyword>
<dbReference type="GO" id="GO:1902600">
    <property type="term" value="P:proton transmembrane transport"/>
    <property type="evidence" value="ECO:0007669"/>
    <property type="project" value="InterPro"/>
</dbReference>
<dbReference type="OrthoDB" id="9781411at2"/>
<keyword evidence="5 10" id="KW-1133">Transmembrane helix</keyword>
<evidence type="ECO:0000313" key="13">
    <source>
        <dbReference type="Proteomes" id="UP000192923"/>
    </source>
</evidence>
<dbReference type="PANTHER" id="PTHR43562">
    <property type="entry name" value="NAPA-TYPE SODIUM/HYDROGEN ANTIPORTER"/>
    <property type="match status" value="1"/>
</dbReference>
<feature type="transmembrane region" description="Helical" evidence="10">
    <location>
        <begin position="6"/>
        <end position="23"/>
    </location>
</feature>
<keyword evidence="4 10" id="KW-0812">Transmembrane</keyword>
<evidence type="ECO:0000313" key="12">
    <source>
        <dbReference type="EMBL" id="SMF97376.1"/>
    </source>
</evidence>
<reference evidence="12 13" key="1">
    <citation type="submission" date="2016-12" db="EMBL/GenBank/DDBJ databases">
        <authorList>
            <person name="Song W.-J."/>
            <person name="Kurnit D.M."/>
        </authorList>
    </citation>
    <scope>NUCLEOTIDE SEQUENCE [LARGE SCALE GENOMIC DNA]</scope>
    <source>
        <strain evidence="12 13">175</strain>
    </source>
</reference>
<dbReference type="Proteomes" id="UP000192923">
    <property type="component" value="Unassembled WGS sequence"/>
</dbReference>
<evidence type="ECO:0000256" key="2">
    <source>
        <dbReference type="ARBA" id="ARBA00022448"/>
    </source>
</evidence>
<keyword evidence="9" id="KW-0739">Sodium transport</keyword>
<evidence type="ECO:0000256" key="8">
    <source>
        <dbReference type="ARBA" id="ARBA00023136"/>
    </source>
</evidence>
<dbReference type="AlphaFoldDB" id="A0A1Y6D444"/>
<dbReference type="GO" id="GO:0016020">
    <property type="term" value="C:membrane"/>
    <property type="evidence" value="ECO:0007669"/>
    <property type="project" value="UniProtKB-SubCell"/>
</dbReference>
<dbReference type="STRING" id="1760988.SAMN02949497_0400"/>
<dbReference type="InterPro" id="IPR038770">
    <property type="entry name" value="Na+/solute_symporter_sf"/>
</dbReference>
<evidence type="ECO:0000256" key="5">
    <source>
        <dbReference type="ARBA" id="ARBA00022989"/>
    </source>
</evidence>
<feature type="transmembrane region" description="Helical" evidence="10">
    <location>
        <begin position="87"/>
        <end position="110"/>
    </location>
</feature>
<dbReference type="GO" id="GO:0006814">
    <property type="term" value="P:sodium ion transport"/>
    <property type="evidence" value="ECO:0007669"/>
    <property type="project" value="UniProtKB-KW"/>
</dbReference>
<dbReference type="Gene3D" id="1.20.1530.20">
    <property type="match status" value="1"/>
</dbReference>
<proteinExistence type="predicted"/>
<keyword evidence="2" id="KW-0813">Transport</keyword>
<feature type="transmembrane region" description="Helical" evidence="10">
    <location>
        <begin position="35"/>
        <end position="52"/>
    </location>
</feature>
<evidence type="ECO:0000256" key="4">
    <source>
        <dbReference type="ARBA" id="ARBA00022692"/>
    </source>
</evidence>